<feature type="transmembrane region" description="Helical" evidence="2">
    <location>
        <begin position="123"/>
        <end position="143"/>
    </location>
</feature>
<feature type="region of interest" description="Disordered" evidence="1">
    <location>
        <begin position="308"/>
        <end position="337"/>
    </location>
</feature>
<keyword evidence="2" id="KW-0812">Transmembrane</keyword>
<feature type="region of interest" description="Disordered" evidence="1">
    <location>
        <begin position="1"/>
        <end position="85"/>
    </location>
</feature>
<feature type="transmembrane region" description="Helical" evidence="2">
    <location>
        <begin position="243"/>
        <end position="276"/>
    </location>
</feature>
<proteinExistence type="predicted"/>
<reference evidence="4" key="1">
    <citation type="journal article" date="2015" name="Proc. Natl. Acad. Sci. U.S.A.">
        <title>Genome sequencing of adzuki bean (Vigna angularis) provides insight into high starch and low fat accumulation and domestication.</title>
        <authorList>
            <person name="Yang K."/>
            <person name="Tian Z."/>
            <person name="Chen C."/>
            <person name="Luo L."/>
            <person name="Zhao B."/>
            <person name="Wang Z."/>
            <person name="Yu L."/>
            <person name="Li Y."/>
            <person name="Sun Y."/>
            <person name="Li W."/>
            <person name="Chen Y."/>
            <person name="Li Y."/>
            <person name="Zhang Y."/>
            <person name="Ai D."/>
            <person name="Zhao J."/>
            <person name="Shang C."/>
            <person name="Ma Y."/>
            <person name="Wu B."/>
            <person name="Wang M."/>
            <person name="Gao L."/>
            <person name="Sun D."/>
            <person name="Zhang P."/>
            <person name="Guo F."/>
            <person name="Wang W."/>
            <person name="Li Y."/>
            <person name="Wang J."/>
            <person name="Varshney R.K."/>
            <person name="Wang J."/>
            <person name="Ling H.Q."/>
            <person name="Wan P."/>
        </authorList>
    </citation>
    <scope>NUCLEOTIDE SEQUENCE</scope>
    <source>
        <strain evidence="4">cv. Jingnong 6</strain>
    </source>
</reference>
<name>A0A0L9T5B7_PHAAN</name>
<organism evidence="3 4">
    <name type="scientific">Phaseolus angularis</name>
    <name type="common">Azuki bean</name>
    <name type="synonym">Vigna angularis</name>
    <dbReference type="NCBI Taxonomy" id="3914"/>
    <lineage>
        <taxon>Eukaryota</taxon>
        <taxon>Viridiplantae</taxon>
        <taxon>Streptophyta</taxon>
        <taxon>Embryophyta</taxon>
        <taxon>Tracheophyta</taxon>
        <taxon>Spermatophyta</taxon>
        <taxon>Magnoliopsida</taxon>
        <taxon>eudicotyledons</taxon>
        <taxon>Gunneridae</taxon>
        <taxon>Pentapetalae</taxon>
        <taxon>rosids</taxon>
        <taxon>fabids</taxon>
        <taxon>Fabales</taxon>
        <taxon>Fabaceae</taxon>
        <taxon>Papilionoideae</taxon>
        <taxon>50 kb inversion clade</taxon>
        <taxon>NPAAA clade</taxon>
        <taxon>indigoferoid/millettioid clade</taxon>
        <taxon>Phaseoleae</taxon>
        <taxon>Vigna</taxon>
    </lineage>
</organism>
<evidence type="ECO:0000256" key="2">
    <source>
        <dbReference type="SAM" id="Phobius"/>
    </source>
</evidence>
<dbReference type="Proteomes" id="UP000053144">
    <property type="component" value="Unassembled WGS sequence"/>
</dbReference>
<evidence type="ECO:0000313" key="3">
    <source>
        <dbReference type="EMBL" id="KOM25800.1"/>
    </source>
</evidence>
<evidence type="ECO:0000256" key="1">
    <source>
        <dbReference type="SAM" id="MobiDB-lite"/>
    </source>
</evidence>
<feature type="compositionally biased region" description="Basic and acidic residues" evidence="1">
    <location>
        <begin position="327"/>
        <end position="337"/>
    </location>
</feature>
<keyword evidence="2" id="KW-0472">Membrane</keyword>
<sequence>MERPGSLNGSQHVIEIGGSSDASTSTATHHDSNFNGTHVTLHEERVTGARSPLSQPSVSVTSLSNGSNSRNSSFMRRGDTRRNRSPVHSGLWISIELVLLVSQIVASIVVLSLSRHEHPHTPLFQWIIGYASGCVATLPLLYWRYYHHNHAREQDSSQSRQTSPRINDPSGTLLFSSRPSGGEDGQAVASSRSNQASVLMNRRMKTLVEYFKISLDCFFAVWFVVGNVWIFGGHSSADEAPNLYRLCIVFLAFSCIGYAMPFILCSTICCCLPCIISILGVREDMSQNRGATSESINALPTYKFKMKKNKRNGEGNSTEGGVVAAGTEKERSGKEGGNDEMLDEGKIIIRVNHARQHCDLRIVEWRSERYKAVMYYCSIEMYNDIYELTGLIWGQLVQQLTTDALALQENLDRAVYISVEDGNKILMTPNYWLCSLTRNPNFIQKACYSKVTNPKFLTVLQLTTDATDLQETLDRALYITVEDVQQLPTDTMALRETLDSATTASRFYGIAGDFR</sequence>
<dbReference type="PANTHER" id="PTHR46225:SF28">
    <property type="entry name" value="TRANSCRIPTION FACTOR C2H2 FAMILY-RELATED"/>
    <property type="match status" value="1"/>
</dbReference>
<feature type="compositionally biased region" description="Polar residues" evidence="1">
    <location>
        <begin position="52"/>
        <end position="61"/>
    </location>
</feature>
<dbReference type="Gramene" id="KOM25800">
    <property type="protein sequence ID" value="KOM25800"/>
    <property type="gene ID" value="LR48_Vigan187s004000"/>
</dbReference>
<gene>
    <name evidence="3" type="ORF">LR48_Vigan187s004000</name>
</gene>
<evidence type="ECO:0000313" key="4">
    <source>
        <dbReference type="Proteomes" id="UP000053144"/>
    </source>
</evidence>
<dbReference type="OMA" id="EWRSERY"/>
<protein>
    <submittedName>
        <fullName evidence="3">Uncharacterized protein</fullName>
    </submittedName>
</protein>
<keyword evidence="2" id="KW-1133">Transmembrane helix</keyword>
<feature type="transmembrane region" description="Helical" evidence="2">
    <location>
        <begin position="210"/>
        <end position="231"/>
    </location>
</feature>
<accession>A0A0L9T5B7</accession>
<feature type="transmembrane region" description="Helical" evidence="2">
    <location>
        <begin position="91"/>
        <end position="111"/>
    </location>
</feature>
<dbReference type="EMBL" id="KQ258287">
    <property type="protein sequence ID" value="KOM25800.1"/>
    <property type="molecule type" value="Genomic_DNA"/>
</dbReference>
<dbReference type="AlphaFoldDB" id="A0A0L9T5B7"/>
<feature type="compositionally biased region" description="Low complexity" evidence="1">
    <location>
        <begin position="62"/>
        <end position="73"/>
    </location>
</feature>
<dbReference type="PANTHER" id="PTHR46225">
    <property type="entry name" value="C3H4 TYPE ZINC FINGER PROTEIN"/>
    <property type="match status" value="1"/>
</dbReference>